<keyword evidence="2" id="KW-1185">Reference proteome</keyword>
<protein>
    <submittedName>
        <fullName evidence="1">Uncharacterized protein</fullName>
    </submittedName>
</protein>
<reference evidence="1 2" key="1">
    <citation type="submission" date="2019-02" db="EMBL/GenBank/DDBJ databases">
        <title>Deep-cultivation of Planctomycetes and their phenomic and genomic characterization uncovers novel biology.</title>
        <authorList>
            <person name="Wiegand S."/>
            <person name="Jogler M."/>
            <person name="Boedeker C."/>
            <person name="Pinto D."/>
            <person name="Vollmers J."/>
            <person name="Rivas-Marin E."/>
            <person name="Kohn T."/>
            <person name="Peeters S.H."/>
            <person name="Heuer A."/>
            <person name="Rast P."/>
            <person name="Oberbeckmann S."/>
            <person name="Bunk B."/>
            <person name="Jeske O."/>
            <person name="Meyerdierks A."/>
            <person name="Storesund J.E."/>
            <person name="Kallscheuer N."/>
            <person name="Luecker S."/>
            <person name="Lage O.M."/>
            <person name="Pohl T."/>
            <person name="Merkel B.J."/>
            <person name="Hornburger P."/>
            <person name="Mueller R.-W."/>
            <person name="Bruemmer F."/>
            <person name="Labrenz M."/>
            <person name="Spormann A.M."/>
            <person name="Op Den Camp H."/>
            <person name="Overmann J."/>
            <person name="Amann R."/>
            <person name="Jetten M.S.M."/>
            <person name="Mascher T."/>
            <person name="Medema M.H."/>
            <person name="Devos D.P."/>
            <person name="Kaster A.-K."/>
            <person name="Ovreas L."/>
            <person name="Rohde M."/>
            <person name="Galperin M.Y."/>
            <person name="Jogler C."/>
        </authorList>
    </citation>
    <scope>NUCLEOTIDE SEQUENCE [LARGE SCALE GENOMIC DNA]</scope>
    <source>
        <strain evidence="1 2">Poly41</strain>
    </source>
</reference>
<dbReference type="AlphaFoldDB" id="A0A5C6CWF6"/>
<dbReference type="EMBL" id="SJPV01000027">
    <property type="protein sequence ID" value="TWU28902.1"/>
    <property type="molecule type" value="Genomic_DNA"/>
</dbReference>
<name>A0A5C6CWF6_9BACT</name>
<accession>A0A5C6CWF6</accession>
<evidence type="ECO:0000313" key="1">
    <source>
        <dbReference type="EMBL" id="TWU28902.1"/>
    </source>
</evidence>
<evidence type="ECO:0000313" key="2">
    <source>
        <dbReference type="Proteomes" id="UP000319143"/>
    </source>
</evidence>
<comment type="caution">
    <text evidence="1">The sequence shown here is derived from an EMBL/GenBank/DDBJ whole genome shotgun (WGS) entry which is preliminary data.</text>
</comment>
<dbReference type="Proteomes" id="UP000319143">
    <property type="component" value="Unassembled WGS sequence"/>
</dbReference>
<sequence>MGYRRLRSQCERLARCRFLELRFNRRVSLAFRRIEQQRLVLSDGGAAEHVESVFDIKACIAAQVNGKQIVQKIVFA</sequence>
<gene>
    <name evidence="1" type="ORF">Poly41_68530</name>
</gene>
<organism evidence="1 2">
    <name type="scientific">Novipirellula artificiosorum</name>
    <dbReference type="NCBI Taxonomy" id="2528016"/>
    <lineage>
        <taxon>Bacteria</taxon>
        <taxon>Pseudomonadati</taxon>
        <taxon>Planctomycetota</taxon>
        <taxon>Planctomycetia</taxon>
        <taxon>Pirellulales</taxon>
        <taxon>Pirellulaceae</taxon>
        <taxon>Novipirellula</taxon>
    </lineage>
</organism>
<proteinExistence type="predicted"/>